<evidence type="ECO:0000313" key="1">
    <source>
        <dbReference type="EMBL" id="EFO63663.1"/>
    </source>
</evidence>
<accession>E1F1I2</accession>
<sequence length="158" mass="17476">MSAVDLQLLNLKPDATEERLREFLQQQVSVTEILNVEILTPGDDKPRVGVARVVADRTALNADLTGTQLDGNPLDVVFLDEEAGLNPQQKGKIDFKQLIEKVKKMYAKLNSDELKSIYSEVAAMMIKNGKVDLSSQNLQSVGQKMAPVFGKLSGMFRK</sequence>
<comment type="caution">
    <text evidence="1">The sequence shown here is derived from an EMBL/GenBank/DDBJ whole genome shotgun (WGS) entry which is preliminary data.</text>
</comment>
<dbReference type="Proteomes" id="UP000008974">
    <property type="component" value="Unassembled WGS sequence"/>
</dbReference>
<protein>
    <recommendedName>
        <fullName evidence="3">RRM domain-containing protein</fullName>
    </recommendedName>
</protein>
<gene>
    <name evidence="1" type="ORF">GLP15_211</name>
</gene>
<dbReference type="CDD" id="cd00590">
    <property type="entry name" value="RRM_SF"/>
    <property type="match status" value="1"/>
</dbReference>
<dbReference type="AlphaFoldDB" id="E1F1I2"/>
<dbReference type="EMBL" id="ACVC01000123">
    <property type="protein sequence ID" value="EFO63663.1"/>
    <property type="molecule type" value="Genomic_DNA"/>
</dbReference>
<evidence type="ECO:0000313" key="2">
    <source>
        <dbReference type="Proteomes" id="UP000008974"/>
    </source>
</evidence>
<dbReference type="OrthoDB" id="10251878at2759"/>
<reference evidence="1 2" key="1">
    <citation type="journal article" date="2010" name="BMC Genomics">
        <title>Genome analysis and comparative genomics of a Giardia intestinalis assemblage E isolate.</title>
        <authorList>
            <person name="Jerlstrom-Hultqvist J."/>
            <person name="Franzen O."/>
            <person name="Ankarklev J."/>
            <person name="Xu F."/>
            <person name="Nohynkova E."/>
            <person name="Andersson J.O."/>
            <person name="Svard S.G."/>
            <person name="Andersson B."/>
        </authorList>
    </citation>
    <scope>NUCLEOTIDE SEQUENCE [LARGE SCALE GENOMIC DNA]</scope>
    <source>
        <strain evidence="1 2">P15</strain>
    </source>
</reference>
<name>E1F1I2_GIAIA</name>
<organism evidence="1 2">
    <name type="scientific">Giardia intestinalis (strain P15)</name>
    <name type="common">Giardia lamblia</name>
    <dbReference type="NCBI Taxonomy" id="658858"/>
    <lineage>
        <taxon>Eukaryota</taxon>
        <taxon>Metamonada</taxon>
        <taxon>Diplomonadida</taxon>
        <taxon>Hexamitidae</taxon>
        <taxon>Giardiinae</taxon>
        <taxon>Giardia</taxon>
    </lineage>
</organism>
<evidence type="ECO:0008006" key="3">
    <source>
        <dbReference type="Google" id="ProtNLM"/>
    </source>
</evidence>
<proteinExistence type="predicted"/>
<dbReference type="OMA" id="AMMIKNG"/>
<dbReference type="VEuPathDB" id="GiardiaDB:GLP15_211"/>